<dbReference type="RefSeq" id="WP_147401945.1">
    <property type="nucleotide sequence ID" value="NZ_RBIJ01000001.1"/>
</dbReference>
<comment type="caution">
    <text evidence="1">The sequence shown here is derived from an EMBL/GenBank/DDBJ whole genome shotgun (WGS) entry which is preliminary data.</text>
</comment>
<name>A0A660L5N4_9BACL</name>
<proteinExistence type="predicted"/>
<dbReference type="OrthoDB" id="3035749at2"/>
<accession>A0A660L5N4</accession>
<dbReference type="Proteomes" id="UP000267019">
    <property type="component" value="Unassembled WGS sequence"/>
</dbReference>
<dbReference type="EMBL" id="RBIJ01000001">
    <property type="protein sequence ID" value="RKQ88514.1"/>
    <property type="molecule type" value="Genomic_DNA"/>
</dbReference>
<sequence length="87" mass="9993">MGGYIVYRFSGVSEVLEQRFSTLKLAMRKAYLDWAYRRFLPLTIEVPGGPSFDVDAMRAFWEKEGWPTEGQGFWKGGAPRGILQWEG</sequence>
<dbReference type="AlphaFoldDB" id="A0A660L5N4"/>
<evidence type="ECO:0000313" key="2">
    <source>
        <dbReference type="Proteomes" id="UP000267019"/>
    </source>
</evidence>
<evidence type="ECO:0000313" key="1">
    <source>
        <dbReference type="EMBL" id="RKQ88514.1"/>
    </source>
</evidence>
<keyword evidence="2" id="KW-1185">Reference proteome</keyword>
<gene>
    <name evidence="1" type="ORF">C7438_0147</name>
</gene>
<protein>
    <submittedName>
        <fullName evidence="1">Uncharacterized protein</fullName>
    </submittedName>
</protein>
<organism evidence="1 2">
    <name type="scientific">Brockia lithotrophica</name>
    <dbReference type="NCBI Taxonomy" id="933949"/>
    <lineage>
        <taxon>Bacteria</taxon>
        <taxon>Bacillati</taxon>
        <taxon>Bacillota</taxon>
        <taxon>Bacilli</taxon>
        <taxon>Bacillales</taxon>
        <taxon>Bacillales Family X. Incertae Sedis</taxon>
        <taxon>Brockia</taxon>
    </lineage>
</organism>
<reference evidence="1 2" key="1">
    <citation type="submission" date="2018-10" db="EMBL/GenBank/DDBJ databases">
        <title>Genomic Encyclopedia of Type Strains, Phase IV (KMG-IV): sequencing the most valuable type-strain genomes for metagenomic binning, comparative biology and taxonomic classification.</title>
        <authorList>
            <person name="Goeker M."/>
        </authorList>
    </citation>
    <scope>NUCLEOTIDE SEQUENCE [LARGE SCALE GENOMIC DNA]</scope>
    <source>
        <strain evidence="1 2">DSM 22653</strain>
    </source>
</reference>